<dbReference type="AlphaFoldDB" id="A0A0F9PIX2"/>
<gene>
    <name evidence="1" type="ORF">LCGC14_0836920</name>
</gene>
<proteinExistence type="predicted"/>
<dbReference type="EMBL" id="LAZR01002430">
    <property type="protein sequence ID" value="KKN30149.1"/>
    <property type="molecule type" value="Genomic_DNA"/>
</dbReference>
<sequence>MDSCRTMRLLEPKLTFAEVNQVAELSLFDDTEGKQQSSQSIAIPKACAYPRAAGFMAHTVASWFGYRAASQLLTYPLKHWQVSIRYAYGDAAAPTPSQPNRPLTIQIASYLRQFHNVRSTQQFGLEVGVGESHLLGFPQNRVHRPIKKALLNGLPPFQGIVPEHGLSLLLRPRFTSPPIILTRLEFCSWGESPTLMSLGEKWSPFNPRANVDIGLTQHTIYSNGRDAVAGSNHTCSITSPVSLNDGLNVYVSVHQTSLADSYSHVNGVLKQPAPGRPGVLEFEIGVPYHDRGAIQ</sequence>
<name>A0A0F9PIX2_9ZZZZ</name>
<organism evidence="1">
    <name type="scientific">marine sediment metagenome</name>
    <dbReference type="NCBI Taxonomy" id="412755"/>
    <lineage>
        <taxon>unclassified sequences</taxon>
        <taxon>metagenomes</taxon>
        <taxon>ecological metagenomes</taxon>
    </lineage>
</organism>
<reference evidence="1" key="1">
    <citation type="journal article" date="2015" name="Nature">
        <title>Complex archaea that bridge the gap between prokaryotes and eukaryotes.</title>
        <authorList>
            <person name="Spang A."/>
            <person name="Saw J.H."/>
            <person name="Jorgensen S.L."/>
            <person name="Zaremba-Niedzwiedzka K."/>
            <person name="Martijn J."/>
            <person name="Lind A.E."/>
            <person name="van Eijk R."/>
            <person name="Schleper C."/>
            <person name="Guy L."/>
            <person name="Ettema T.J."/>
        </authorList>
    </citation>
    <scope>NUCLEOTIDE SEQUENCE</scope>
</reference>
<comment type="caution">
    <text evidence="1">The sequence shown here is derived from an EMBL/GenBank/DDBJ whole genome shotgun (WGS) entry which is preliminary data.</text>
</comment>
<protein>
    <submittedName>
        <fullName evidence="1">Uncharacterized protein</fullName>
    </submittedName>
</protein>
<evidence type="ECO:0000313" key="1">
    <source>
        <dbReference type="EMBL" id="KKN30149.1"/>
    </source>
</evidence>
<accession>A0A0F9PIX2</accession>